<dbReference type="Gene3D" id="6.20.360.10">
    <property type="match status" value="1"/>
</dbReference>
<dbReference type="GO" id="GO:0051895">
    <property type="term" value="P:negative regulation of focal adhesion assembly"/>
    <property type="evidence" value="ECO:0007669"/>
    <property type="project" value="TreeGrafter"/>
</dbReference>
<organism evidence="1 2">
    <name type="scientific">Oopsacas minuta</name>
    <dbReference type="NCBI Taxonomy" id="111878"/>
    <lineage>
        <taxon>Eukaryota</taxon>
        <taxon>Metazoa</taxon>
        <taxon>Porifera</taxon>
        <taxon>Hexactinellida</taxon>
        <taxon>Hexasterophora</taxon>
        <taxon>Lyssacinosida</taxon>
        <taxon>Leucopsacidae</taxon>
        <taxon>Oopsacas</taxon>
    </lineage>
</organism>
<keyword evidence="2" id="KW-1185">Reference proteome</keyword>
<protein>
    <submittedName>
        <fullName evidence="1">Uncharacterized protein</fullName>
    </submittedName>
</protein>
<dbReference type="GO" id="GO:1900025">
    <property type="term" value="P:negative regulation of substrate adhesion-dependent cell spreading"/>
    <property type="evidence" value="ECO:0007669"/>
    <property type="project" value="TreeGrafter"/>
</dbReference>
<dbReference type="PANTHER" id="PTHR32055">
    <property type="entry name" value="INTEGRIN BETA-1-BINDING PROTEIN 1"/>
    <property type="match status" value="1"/>
</dbReference>
<dbReference type="Pfam" id="PF10480">
    <property type="entry name" value="ICAP-1_inte_bdg"/>
    <property type="match status" value="1"/>
</dbReference>
<comment type="caution">
    <text evidence="1">The sequence shown here is derived from an EMBL/GenBank/DDBJ whole genome shotgun (WGS) entry which is preliminary data.</text>
</comment>
<evidence type="ECO:0000313" key="1">
    <source>
        <dbReference type="EMBL" id="KAI6649486.1"/>
    </source>
</evidence>
<dbReference type="GO" id="GO:0005178">
    <property type="term" value="F:integrin binding"/>
    <property type="evidence" value="ECO:0007669"/>
    <property type="project" value="TreeGrafter"/>
</dbReference>
<reference evidence="1 2" key="1">
    <citation type="journal article" date="2023" name="BMC Biol.">
        <title>The compact genome of the sponge Oopsacas minuta (Hexactinellida) is lacking key metazoan core genes.</title>
        <authorList>
            <person name="Santini S."/>
            <person name="Schenkelaars Q."/>
            <person name="Jourda C."/>
            <person name="Duchesne M."/>
            <person name="Belahbib H."/>
            <person name="Rocher C."/>
            <person name="Selva M."/>
            <person name="Riesgo A."/>
            <person name="Vervoort M."/>
            <person name="Leys S.P."/>
            <person name="Kodjabachian L."/>
            <person name="Le Bivic A."/>
            <person name="Borchiellini C."/>
            <person name="Claverie J.M."/>
            <person name="Renard E."/>
        </authorList>
    </citation>
    <scope>NUCLEOTIDE SEQUENCE [LARGE SCALE GENOMIC DNA]</scope>
    <source>
        <strain evidence="1">SPO-2</strain>
    </source>
</reference>
<name>A0AAV7JKR0_9METZ</name>
<dbReference type="GO" id="GO:0030027">
    <property type="term" value="C:lamellipodium"/>
    <property type="evidence" value="ECO:0007669"/>
    <property type="project" value="TreeGrafter"/>
</dbReference>
<gene>
    <name evidence="1" type="ORF">LOD99_11851</name>
</gene>
<accession>A0AAV7JKR0</accession>
<dbReference type="GO" id="GO:0005856">
    <property type="term" value="C:cytoskeleton"/>
    <property type="evidence" value="ECO:0007669"/>
    <property type="project" value="TreeGrafter"/>
</dbReference>
<dbReference type="InterPro" id="IPR019517">
    <property type="entry name" value="Integrin-bd_ICAP-1"/>
</dbReference>
<dbReference type="GO" id="GO:0001726">
    <property type="term" value="C:ruffle"/>
    <property type="evidence" value="ECO:0007669"/>
    <property type="project" value="TreeGrafter"/>
</dbReference>
<proteinExistence type="predicted"/>
<evidence type="ECO:0000313" key="2">
    <source>
        <dbReference type="Proteomes" id="UP001165289"/>
    </source>
</evidence>
<dbReference type="Proteomes" id="UP001165289">
    <property type="component" value="Unassembled WGS sequence"/>
</dbReference>
<dbReference type="GO" id="GO:0071944">
    <property type="term" value="C:cell periphery"/>
    <property type="evidence" value="ECO:0007669"/>
    <property type="project" value="TreeGrafter"/>
</dbReference>
<sequence>MLRKRKKSEGEYREESERKQAELFWLKEQEAQQHTWDQQAELDYQDLAHKQQGRVEDSSYPELFDYKKTSNYNVTYMGVMMGLNFQPITETGKSDFVEQIDLAQRQGRIPWVANVEDARTLTISRHEVKITDTHKLQVYHRHTLHKIVGIIYFEDAFGKYMLSLQMRTDNPICFDFFIYGVNNESDGKNICLTLAQAFETIQKKLRC</sequence>
<dbReference type="AlphaFoldDB" id="A0AAV7JKR0"/>
<dbReference type="EMBL" id="JAKMXF010000321">
    <property type="protein sequence ID" value="KAI6649486.1"/>
    <property type="molecule type" value="Genomic_DNA"/>
</dbReference>
<dbReference type="PANTHER" id="PTHR32055:SF1">
    <property type="entry name" value="INTEGRIN BETA-1-BINDING PROTEIN 1"/>
    <property type="match status" value="1"/>
</dbReference>